<dbReference type="HOGENOM" id="CLU_213823_0_0_6"/>
<reference evidence="2 3" key="1">
    <citation type="journal article" date="2012" name="J. Bacteriol.">
        <title>Complete genome sequence of Klebsiella oxytoca KCTC 1686, used in production of 2,3-butanediol.</title>
        <authorList>
            <person name="Shin S.H."/>
            <person name="Kim S."/>
            <person name="Kim J.Y."/>
            <person name="Lee S."/>
            <person name="Um Y."/>
            <person name="Oh M.K."/>
            <person name="Kim Y.R."/>
            <person name="Lee J."/>
            <person name="Yang K.S."/>
        </authorList>
    </citation>
    <scope>NUCLEOTIDE SEQUENCE [LARGE SCALE GENOMIC DNA]</scope>
    <source>
        <strain evidence="3">ATCC 8724 / DSM 4798 / JCM 20051 / NBRC 3318 / NRRL B-199 / KCTC 1686</strain>
    </source>
</reference>
<keyword evidence="1" id="KW-0472">Membrane</keyword>
<gene>
    <name evidence="2" type="ordered locus">KOX_17370</name>
</gene>
<evidence type="ECO:0000313" key="3">
    <source>
        <dbReference type="Proteomes" id="UP000007843"/>
    </source>
</evidence>
<protein>
    <submittedName>
        <fullName evidence="2">Uncharacterized protein</fullName>
    </submittedName>
</protein>
<evidence type="ECO:0000256" key="1">
    <source>
        <dbReference type="SAM" id="Phobius"/>
    </source>
</evidence>
<keyword evidence="1" id="KW-0812">Transmembrane</keyword>
<sequence>MKPFSEIENNMNGALVIPKLICIKFYRIFFERRIAKMNKKKPAMFSHCGPARV</sequence>
<accession>A0A0H3H7A4</accession>
<name>A0A0H3H7A4_KLEM8</name>
<keyword evidence="1" id="KW-1133">Transmembrane helix</keyword>
<dbReference type="KEGG" id="kox:KOX_17370"/>
<dbReference type="AlphaFoldDB" id="A0A0H3H7A4"/>
<evidence type="ECO:0000313" key="2">
    <source>
        <dbReference type="EMBL" id="AEX05196.1"/>
    </source>
</evidence>
<feature type="transmembrane region" description="Helical" evidence="1">
    <location>
        <begin position="12"/>
        <end position="30"/>
    </location>
</feature>
<proteinExistence type="predicted"/>
<dbReference type="Proteomes" id="UP000007843">
    <property type="component" value="Chromosome"/>
</dbReference>
<dbReference type="EMBL" id="CP003218">
    <property type="protein sequence ID" value="AEX05196.1"/>
    <property type="molecule type" value="Genomic_DNA"/>
</dbReference>
<organism evidence="2 3">
    <name type="scientific">Klebsiella michiganensis (strain ATCC 8724 / DSM 4798 / JCM 20051 / NBRC 3318 / NRRL B-199 / KCTC 1686 / BUCSAV 143 / CCM 1901)</name>
    <dbReference type="NCBI Taxonomy" id="1006551"/>
    <lineage>
        <taxon>Bacteria</taxon>
        <taxon>Pseudomonadati</taxon>
        <taxon>Pseudomonadota</taxon>
        <taxon>Gammaproteobacteria</taxon>
        <taxon>Enterobacterales</taxon>
        <taxon>Enterobacteriaceae</taxon>
        <taxon>Klebsiella/Raoultella group</taxon>
        <taxon>Klebsiella</taxon>
    </lineage>
</organism>